<evidence type="ECO:0000313" key="2">
    <source>
        <dbReference type="Ensembl" id="ENSAOCP00000045141.1"/>
    </source>
</evidence>
<dbReference type="GeneTree" id="ENSGT01140000282498"/>
<keyword evidence="3" id="KW-1185">Reference proteome</keyword>
<evidence type="ECO:0000259" key="1">
    <source>
        <dbReference type="Pfam" id="PF13358"/>
    </source>
</evidence>
<dbReference type="Pfam" id="PF13358">
    <property type="entry name" value="DDE_3"/>
    <property type="match status" value="1"/>
</dbReference>
<reference evidence="2 3" key="1">
    <citation type="submission" date="2022-01" db="EMBL/GenBank/DDBJ databases">
        <title>A chromosome-scale genome assembly of the false clownfish, Amphiprion ocellaris.</title>
        <authorList>
            <person name="Ryu T."/>
        </authorList>
    </citation>
    <scope>NUCLEOTIDE SEQUENCE [LARGE SCALE GENOMIC DNA]</scope>
</reference>
<reference evidence="2" key="2">
    <citation type="submission" date="2025-08" db="UniProtKB">
        <authorList>
            <consortium name="Ensembl"/>
        </authorList>
    </citation>
    <scope>IDENTIFICATION</scope>
</reference>
<dbReference type="InterPro" id="IPR036397">
    <property type="entry name" value="RNaseH_sf"/>
</dbReference>
<proteinExistence type="predicted"/>
<dbReference type="InterPro" id="IPR052338">
    <property type="entry name" value="Transposase_5"/>
</dbReference>
<dbReference type="Proteomes" id="UP001501940">
    <property type="component" value="Chromosome 1"/>
</dbReference>
<sequence length="177" mass="20385">MFCGQTKVELFGKAHHSTVYRKQNEAYKEKNTVPTVKHGGGSKMFWGCFAASSTGCLDGVQGIMKSGDYQNILGRNVGPSVRKLGLCQRSWVFQQDIDPKHTSNSTKKWLETKRWRVLKWPAMSPDLNPIENLWRDLRIAVARRQPSNLRDLEQTAKKEWSKIPFKRCKNLVDGYRK</sequence>
<dbReference type="InterPro" id="IPR038717">
    <property type="entry name" value="Tc1-like_DDE_dom"/>
</dbReference>
<feature type="domain" description="Tc1-like transposase DDE" evidence="1">
    <location>
        <begin position="99"/>
        <end position="152"/>
    </location>
</feature>
<evidence type="ECO:0000313" key="3">
    <source>
        <dbReference type="Proteomes" id="UP001501940"/>
    </source>
</evidence>
<dbReference type="Gene3D" id="3.30.420.10">
    <property type="entry name" value="Ribonuclease H-like superfamily/Ribonuclease H"/>
    <property type="match status" value="1"/>
</dbReference>
<organism evidence="2 3">
    <name type="scientific">Amphiprion ocellaris</name>
    <name type="common">Clown anemonefish</name>
    <dbReference type="NCBI Taxonomy" id="80972"/>
    <lineage>
        <taxon>Eukaryota</taxon>
        <taxon>Metazoa</taxon>
        <taxon>Chordata</taxon>
        <taxon>Craniata</taxon>
        <taxon>Vertebrata</taxon>
        <taxon>Euteleostomi</taxon>
        <taxon>Actinopterygii</taxon>
        <taxon>Neopterygii</taxon>
        <taxon>Teleostei</taxon>
        <taxon>Neoteleostei</taxon>
        <taxon>Acanthomorphata</taxon>
        <taxon>Ovalentaria</taxon>
        <taxon>Pomacentridae</taxon>
        <taxon>Amphiprion</taxon>
    </lineage>
</organism>
<name>A0AAQ5XZS9_AMPOC</name>
<reference evidence="2" key="3">
    <citation type="submission" date="2025-09" db="UniProtKB">
        <authorList>
            <consortium name="Ensembl"/>
        </authorList>
    </citation>
    <scope>IDENTIFICATION</scope>
</reference>
<dbReference type="GO" id="GO:0003676">
    <property type="term" value="F:nucleic acid binding"/>
    <property type="evidence" value="ECO:0007669"/>
    <property type="project" value="InterPro"/>
</dbReference>
<dbReference type="Ensembl" id="ENSAOCT00000081623.1">
    <property type="protein sequence ID" value="ENSAOCP00000045141.1"/>
    <property type="gene ID" value="ENSAOCG00000032474.1"/>
</dbReference>
<protein>
    <recommendedName>
        <fullName evidence="1">Tc1-like transposase DDE domain-containing protein</fullName>
    </recommendedName>
</protein>
<dbReference type="AlphaFoldDB" id="A0AAQ5XZS9"/>
<dbReference type="PANTHER" id="PTHR23022:SF135">
    <property type="entry name" value="SI:DKEY-77F5.3"/>
    <property type="match status" value="1"/>
</dbReference>
<dbReference type="PANTHER" id="PTHR23022">
    <property type="entry name" value="TRANSPOSABLE ELEMENT-RELATED"/>
    <property type="match status" value="1"/>
</dbReference>
<accession>A0AAQ5XZS9</accession>